<proteinExistence type="predicted"/>
<feature type="transmembrane region" description="Helical" evidence="5">
    <location>
        <begin position="370"/>
        <end position="391"/>
    </location>
</feature>
<organism evidence="7">
    <name type="scientific">Noctiluca scintillans</name>
    <name type="common">Sea sparkle</name>
    <name type="synonym">Red tide dinoflagellate</name>
    <dbReference type="NCBI Taxonomy" id="2966"/>
    <lineage>
        <taxon>Eukaryota</taxon>
        <taxon>Sar</taxon>
        <taxon>Alveolata</taxon>
        <taxon>Dinophyceae</taxon>
        <taxon>Noctilucales</taxon>
        <taxon>Noctilucaceae</taxon>
        <taxon>Noctiluca</taxon>
    </lineage>
</organism>
<feature type="transmembrane region" description="Helical" evidence="5">
    <location>
        <begin position="247"/>
        <end position="278"/>
    </location>
</feature>
<feature type="transmembrane region" description="Helical" evidence="5">
    <location>
        <begin position="42"/>
        <end position="60"/>
    </location>
</feature>
<name>A0A7S1B031_NOCSC</name>
<dbReference type="AlphaFoldDB" id="A0A7S1B031"/>
<evidence type="ECO:0000256" key="3">
    <source>
        <dbReference type="ARBA" id="ARBA00022989"/>
    </source>
</evidence>
<comment type="subcellular location">
    <subcellularLocation>
        <location evidence="1">Membrane</location>
        <topology evidence="1">Multi-pass membrane protein</topology>
    </subcellularLocation>
</comment>
<dbReference type="PANTHER" id="PTHR22950">
    <property type="entry name" value="AMINO ACID TRANSPORTER"/>
    <property type="match status" value="1"/>
</dbReference>
<keyword evidence="3 5" id="KW-1133">Transmembrane helix</keyword>
<evidence type="ECO:0000256" key="4">
    <source>
        <dbReference type="ARBA" id="ARBA00023136"/>
    </source>
</evidence>
<accession>A0A7S1B031</accession>
<dbReference type="Pfam" id="PF01490">
    <property type="entry name" value="Aa_trans"/>
    <property type="match status" value="1"/>
</dbReference>
<evidence type="ECO:0000313" key="7">
    <source>
        <dbReference type="EMBL" id="CAD8870799.1"/>
    </source>
</evidence>
<evidence type="ECO:0000256" key="5">
    <source>
        <dbReference type="SAM" id="Phobius"/>
    </source>
</evidence>
<feature type="transmembrane region" description="Helical" evidence="5">
    <location>
        <begin position="108"/>
        <end position="130"/>
    </location>
</feature>
<dbReference type="InterPro" id="IPR013057">
    <property type="entry name" value="AA_transpt_TM"/>
</dbReference>
<dbReference type="GO" id="GO:0016020">
    <property type="term" value="C:membrane"/>
    <property type="evidence" value="ECO:0007669"/>
    <property type="project" value="UniProtKB-SubCell"/>
</dbReference>
<dbReference type="GO" id="GO:0015179">
    <property type="term" value="F:L-amino acid transmembrane transporter activity"/>
    <property type="evidence" value="ECO:0007669"/>
    <property type="project" value="TreeGrafter"/>
</dbReference>
<evidence type="ECO:0000259" key="6">
    <source>
        <dbReference type="Pfam" id="PF01490"/>
    </source>
</evidence>
<keyword evidence="4 5" id="KW-0472">Membrane</keyword>
<feature type="transmembrane region" description="Helical" evidence="5">
    <location>
        <begin position="346"/>
        <end position="364"/>
    </location>
</feature>
<feature type="transmembrane region" description="Helical" evidence="5">
    <location>
        <begin position="298"/>
        <end position="319"/>
    </location>
</feature>
<feature type="transmembrane region" description="Helical" evidence="5">
    <location>
        <begin position="209"/>
        <end position="226"/>
    </location>
</feature>
<evidence type="ECO:0000256" key="1">
    <source>
        <dbReference type="ARBA" id="ARBA00004141"/>
    </source>
</evidence>
<sequence>MAQDAHNFGVPLEMEAPAGNAGYVEIAGTTGTSSLFLTISNVVKSILGAGILTLSWSYVFSTLWPGVFFTVVMGCLSAFCFYTLGVSSELTGESTYSGIWSKVFGVKWAPVADIVIIVYCAFSVTGYLIIVGDYVPLALQGLGVATPWLLDRHVCILITSLIILPLNFAKDLSFLGFTSIVGTVGTIYTVLVLVFELPSFGVCDTWEPFVAQPGLFVMIPAVTFAFNGHFNAPQLYQQLKERTPSRWLLVTALSFVLCGLLTVTCSVCGYLTLGTGLLEKGHSNVLDAPQFGGRAEVMVAYIATTFSVALCAPLNLVCVRDGLDGLWTRNFEPRLGLQSTPNTRHWTFSVIGVVFTFSMAMFFSELGTVVALNGAVCATLIMFVFPSLMYLKCLSIAGTQKLPLRVTLVPCTAIVIGVVVGVCGVATTSMVAFGLGNHLIWNA</sequence>
<protein>
    <recommendedName>
        <fullName evidence="6">Amino acid transporter transmembrane domain-containing protein</fullName>
    </recommendedName>
</protein>
<reference evidence="7" key="1">
    <citation type="submission" date="2021-01" db="EMBL/GenBank/DDBJ databases">
        <authorList>
            <person name="Corre E."/>
            <person name="Pelletier E."/>
            <person name="Niang G."/>
            <person name="Scheremetjew M."/>
            <person name="Finn R."/>
            <person name="Kale V."/>
            <person name="Holt S."/>
            <person name="Cochrane G."/>
            <person name="Meng A."/>
            <person name="Brown T."/>
            <person name="Cohen L."/>
        </authorList>
    </citation>
    <scope>NUCLEOTIDE SEQUENCE</scope>
</reference>
<feature type="domain" description="Amino acid transporter transmembrane" evidence="6">
    <location>
        <begin position="32"/>
        <end position="428"/>
    </location>
</feature>
<keyword evidence="2 5" id="KW-0812">Transmembrane</keyword>
<feature type="transmembrane region" description="Helical" evidence="5">
    <location>
        <begin position="66"/>
        <end position="87"/>
    </location>
</feature>
<evidence type="ECO:0000256" key="2">
    <source>
        <dbReference type="ARBA" id="ARBA00022692"/>
    </source>
</evidence>
<gene>
    <name evidence="7" type="ORF">NSCI0253_LOCUS45156</name>
</gene>
<feature type="transmembrane region" description="Helical" evidence="5">
    <location>
        <begin position="175"/>
        <end position="197"/>
    </location>
</feature>
<dbReference type="EMBL" id="HBFQ01063791">
    <property type="protein sequence ID" value="CAD8870799.1"/>
    <property type="molecule type" value="Transcribed_RNA"/>
</dbReference>
<feature type="transmembrane region" description="Helical" evidence="5">
    <location>
        <begin position="412"/>
        <end position="435"/>
    </location>
</feature>
<feature type="transmembrane region" description="Helical" evidence="5">
    <location>
        <begin position="150"/>
        <end position="168"/>
    </location>
</feature>